<keyword evidence="1" id="KW-1133">Transmembrane helix</keyword>
<evidence type="ECO:0000313" key="3">
    <source>
        <dbReference type="Proteomes" id="UP000010523"/>
    </source>
</evidence>
<dbReference type="STRING" id="997296.PB1_14844"/>
<dbReference type="AlphaFoldDB" id="I3DX74"/>
<dbReference type="OrthoDB" id="2933258at2"/>
<reference evidence="2 3" key="1">
    <citation type="journal article" date="2012" name="Appl. Environ. Microbiol.">
        <title>Genome Sequence of Thermotolerant Bacillus methanolicus: Features and Regulation Related to Methylotrophy and Production of L-Lysine and L-Glutamate from Methanol.</title>
        <authorList>
            <person name="Heggeset T.M."/>
            <person name="Krog A."/>
            <person name="Balzer S."/>
            <person name="Wentzel A."/>
            <person name="Ellingsen T.E."/>
            <person name="Brautaset T."/>
        </authorList>
    </citation>
    <scope>NUCLEOTIDE SEQUENCE [LARGE SCALE GENOMIC DNA]</scope>
    <source>
        <strain evidence="2 3">PB1</strain>
    </source>
</reference>
<evidence type="ECO:0000313" key="2">
    <source>
        <dbReference type="EMBL" id="EIJ78845.1"/>
    </source>
</evidence>
<keyword evidence="1" id="KW-0812">Transmembrane</keyword>
<organism evidence="2 3">
    <name type="scientific">Bacillus methanolicus PB1</name>
    <dbReference type="NCBI Taxonomy" id="997296"/>
    <lineage>
        <taxon>Bacteria</taxon>
        <taxon>Bacillati</taxon>
        <taxon>Bacillota</taxon>
        <taxon>Bacilli</taxon>
        <taxon>Bacillales</taxon>
        <taxon>Bacillaceae</taxon>
        <taxon>Bacillus</taxon>
    </lineage>
</organism>
<keyword evidence="1" id="KW-0472">Membrane</keyword>
<proteinExistence type="predicted"/>
<dbReference type="eggNOG" id="ENOG5030CYX">
    <property type="taxonomic scope" value="Bacteria"/>
</dbReference>
<evidence type="ECO:0000256" key="1">
    <source>
        <dbReference type="SAM" id="Phobius"/>
    </source>
</evidence>
<dbReference type="Proteomes" id="UP000010523">
    <property type="component" value="Unassembled WGS sequence"/>
</dbReference>
<feature type="transmembrane region" description="Helical" evidence="1">
    <location>
        <begin position="6"/>
        <end position="26"/>
    </location>
</feature>
<dbReference type="Pfam" id="PF14173">
    <property type="entry name" value="ComGG"/>
    <property type="match status" value="1"/>
</dbReference>
<sequence length="127" mass="14989">MIKNEHGFTFPLSYSLFLVLSVFLLIHAEQYLSEKKLLQETESILKQEYYMMSSVKKMEAMLQENPYLQSGGIFQYTNGKVYYKVNHVTNSIIQAAFELKLDSGEEFHGFCFYDKDLMKMIKWVEKN</sequence>
<dbReference type="PATRIC" id="fig|997296.3.peg.3131"/>
<evidence type="ECO:0008006" key="4">
    <source>
        <dbReference type="Google" id="ProtNLM"/>
    </source>
</evidence>
<gene>
    <name evidence="2" type="ORF">PB1_14844</name>
</gene>
<protein>
    <recommendedName>
        <fullName evidence="4">ComG operon protein 7</fullName>
    </recommendedName>
</protein>
<dbReference type="InterPro" id="IPR020372">
    <property type="entry name" value="Competence_ComGG"/>
</dbReference>
<name>I3DX74_BACMT</name>
<dbReference type="EMBL" id="AFEU01000003">
    <property type="protein sequence ID" value="EIJ78845.1"/>
    <property type="molecule type" value="Genomic_DNA"/>
</dbReference>
<dbReference type="RefSeq" id="WP_004437806.1">
    <property type="nucleotide sequence ID" value="NZ_AFEU01000003.1"/>
</dbReference>
<comment type="caution">
    <text evidence="2">The sequence shown here is derived from an EMBL/GenBank/DDBJ whole genome shotgun (WGS) entry which is preliminary data.</text>
</comment>
<keyword evidence="3" id="KW-1185">Reference proteome</keyword>
<accession>I3DX74</accession>